<dbReference type="GO" id="GO:0031177">
    <property type="term" value="F:phosphopantetheine binding"/>
    <property type="evidence" value="ECO:0007669"/>
    <property type="project" value="TreeGrafter"/>
</dbReference>
<dbReference type="RefSeq" id="WP_179531055.1">
    <property type="nucleotide sequence ID" value="NZ_BAAAPP010000003.1"/>
</dbReference>
<dbReference type="EMBL" id="JACBZI010000001">
    <property type="protein sequence ID" value="NYI10176.1"/>
    <property type="molecule type" value="Genomic_DNA"/>
</dbReference>
<protein>
    <submittedName>
        <fullName evidence="2">GNAT superfamily N-acetyltransferase</fullName>
    </submittedName>
</protein>
<evidence type="ECO:0000259" key="1">
    <source>
        <dbReference type="PROSITE" id="PS51186"/>
    </source>
</evidence>
<dbReference type="SUPFAM" id="SSF55729">
    <property type="entry name" value="Acyl-CoA N-acyltransferases (Nat)"/>
    <property type="match status" value="1"/>
</dbReference>
<dbReference type="AlphaFoldDB" id="A0A7Y9YDE6"/>
<dbReference type="Proteomes" id="UP000537326">
    <property type="component" value="Unassembled WGS sequence"/>
</dbReference>
<dbReference type="GO" id="GO:0043041">
    <property type="term" value="P:amino acid activation for nonribosomal peptide biosynthetic process"/>
    <property type="evidence" value="ECO:0007669"/>
    <property type="project" value="TreeGrafter"/>
</dbReference>
<dbReference type="PROSITE" id="PS51186">
    <property type="entry name" value="GNAT"/>
    <property type="match status" value="1"/>
</dbReference>
<evidence type="ECO:0000313" key="3">
    <source>
        <dbReference type="Proteomes" id="UP000537326"/>
    </source>
</evidence>
<keyword evidence="3" id="KW-1185">Reference proteome</keyword>
<keyword evidence="2" id="KW-0808">Transferase</keyword>
<dbReference type="GO" id="GO:0044550">
    <property type="term" value="P:secondary metabolite biosynthetic process"/>
    <property type="evidence" value="ECO:0007669"/>
    <property type="project" value="TreeGrafter"/>
</dbReference>
<dbReference type="InterPro" id="IPR016181">
    <property type="entry name" value="Acyl_CoA_acyltransferase"/>
</dbReference>
<dbReference type="InterPro" id="IPR023213">
    <property type="entry name" value="CAT-like_dom_sf"/>
</dbReference>
<dbReference type="GO" id="GO:0005737">
    <property type="term" value="C:cytoplasm"/>
    <property type="evidence" value="ECO:0007669"/>
    <property type="project" value="TreeGrafter"/>
</dbReference>
<feature type="domain" description="N-acetyltransferase" evidence="1">
    <location>
        <begin position="444"/>
        <end position="590"/>
    </location>
</feature>
<dbReference type="InterPro" id="IPR000182">
    <property type="entry name" value="GNAT_dom"/>
</dbReference>
<dbReference type="InterPro" id="IPR001242">
    <property type="entry name" value="Condensation_dom"/>
</dbReference>
<name>A0A7Y9YDE6_9ACTN</name>
<dbReference type="Gene3D" id="3.40.630.30">
    <property type="match status" value="1"/>
</dbReference>
<dbReference type="Gene3D" id="3.30.559.10">
    <property type="entry name" value="Chloramphenicol acetyltransferase-like domain"/>
    <property type="match status" value="1"/>
</dbReference>
<dbReference type="CDD" id="cd04301">
    <property type="entry name" value="NAT_SF"/>
    <property type="match status" value="1"/>
</dbReference>
<dbReference type="PANTHER" id="PTHR45527:SF1">
    <property type="entry name" value="FATTY ACID SYNTHASE"/>
    <property type="match status" value="1"/>
</dbReference>
<accession>A0A7Y9YDE6</accession>
<comment type="caution">
    <text evidence="2">The sequence shown here is derived from an EMBL/GenBank/DDBJ whole genome shotgun (WGS) entry which is preliminary data.</text>
</comment>
<dbReference type="Pfam" id="PF00668">
    <property type="entry name" value="Condensation"/>
    <property type="match status" value="1"/>
</dbReference>
<reference evidence="2 3" key="1">
    <citation type="submission" date="2020-07" db="EMBL/GenBank/DDBJ databases">
        <title>Sequencing the genomes of 1000 actinobacteria strains.</title>
        <authorList>
            <person name="Klenk H.-P."/>
        </authorList>
    </citation>
    <scope>NUCLEOTIDE SEQUENCE [LARGE SCALE GENOMIC DNA]</scope>
    <source>
        <strain evidence="2 3">DSM 18248</strain>
    </source>
</reference>
<dbReference type="SUPFAM" id="SSF52777">
    <property type="entry name" value="CoA-dependent acyltransferases"/>
    <property type="match status" value="2"/>
</dbReference>
<evidence type="ECO:0000313" key="2">
    <source>
        <dbReference type="EMBL" id="NYI10176.1"/>
    </source>
</evidence>
<proteinExistence type="predicted"/>
<gene>
    <name evidence="2" type="ORF">BKA05_001691</name>
</gene>
<dbReference type="PANTHER" id="PTHR45527">
    <property type="entry name" value="NONRIBOSOMAL PEPTIDE SYNTHETASE"/>
    <property type="match status" value="1"/>
</dbReference>
<organism evidence="2 3">
    <name type="scientific">Nocardioides marinus</name>
    <dbReference type="NCBI Taxonomy" id="374514"/>
    <lineage>
        <taxon>Bacteria</taxon>
        <taxon>Bacillati</taxon>
        <taxon>Actinomycetota</taxon>
        <taxon>Actinomycetes</taxon>
        <taxon>Propionibacteriales</taxon>
        <taxon>Nocardioidaceae</taxon>
        <taxon>Nocardioides</taxon>
    </lineage>
</organism>
<dbReference type="GO" id="GO:0016747">
    <property type="term" value="F:acyltransferase activity, transferring groups other than amino-acyl groups"/>
    <property type="evidence" value="ECO:0007669"/>
    <property type="project" value="InterPro"/>
</dbReference>
<dbReference type="GO" id="GO:0008610">
    <property type="term" value="P:lipid biosynthetic process"/>
    <property type="evidence" value="ECO:0007669"/>
    <property type="project" value="UniProtKB-ARBA"/>
</dbReference>
<sequence>MRLTNVAHLRLPFGRLVGYDLQVGEPGPALPVSFDQRRHVGGGDRAGSWMALSFRLTGQRELADLAEAWRAVVERHGTLRTVFLPGEDGPTLHEVGIGEGRWVEHPISPGQPVNEALRDVLDTRCTPYAAPSHRLCVLETADGPTVVVAADHSHVDMWSMLVVVRDLLAALDARRAGREPFADRPPVPAFAEHTAALRERPRAPADVRRRWAEVLGASGHVMPCFPMPLGGSEGPQPERVEVRDVLDVDDSGALGVRASELGVSTLSLVVAAMTEVTREVADQPLRAVFPVHSRYDATWHDSVGWFITNSVLESPDPDPAACAEAVKEAVRLGSWPLEDVLEPWGGMPEAPGMFAISWLDLRRLPVRVDSVGLEAQYVGASILTDGVMLWFVLDESGLHLRCRYPDTPQARAGVGRWLDRLVARLREEAAEQVGGVLEVGGGRFRLQRARRTDVTAIVALLADDPISGAREVDDVVRYEAAYDAVARSPGEFLAVVRDRAGAVVGTMQLSVLPGLSRAGATRLQVEGVRIAAGLRGRGLGAAMLEWAHDHGRARGATFSQLTTDSARADAHRFYERLGYTASHKGFKRPL</sequence>
<dbReference type="Pfam" id="PF00583">
    <property type="entry name" value="Acetyltransf_1"/>
    <property type="match status" value="1"/>
</dbReference>